<dbReference type="PANTHER" id="PTHR11358:SF26">
    <property type="entry name" value="GUANIDINO ACID HYDROLASE, MITOCHONDRIAL"/>
    <property type="match status" value="1"/>
</dbReference>
<dbReference type="CDD" id="cd09990">
    <property type="entry name" value="Agmatinase-like"/>
    <property type="match status" value="1"/>
</dbReference>
<evidence type="ECO:0000313" key="4">
    <source>
        <dbReference type="EMBL" id="CAB4948157.1"/>
    </source>
</evidence>
<evidence type="ECO:0000256" key="2">
    <source>
        <dbReference type="ARBA" id="ARBA00022801"/>
    </source>
</evidence>
<dbReference type="GO" id="GO:0046872">
    <property type="term" value="F:metal ion binding"/>
    <property type="evidence" value="ECO:0007669"/>
    <property type="project" value="UniProtKB-KW"/>
</dbReference>
<evidence type="ECO:0000256" key="1">
    <source>
        <dbReference type="ARBA" id="ARBA00022723"/>
    </source>
</evidence>
<sequence>MSISEDANWPRASAWLKPDDGTKPDIAVFGVPANSTSISPTGADKTPAAIRAALSRYSLQSSNGSLESLTARDFGDISNPDQNEDATSKLAARLTGEARLTIALGGDNSITFAVARHLNGGLITFDAHHDIRAGVSNGSPVRRLIDEAGLDPKRIVQIGINDFSNSPEYSRQARDLGITVITREELARRSPEDVIAQALEVAGPATHVDFDVDVCDRSFVPACPASAPGGISAFELRTFANLITRSTNVRSMDITEIDATMDSADQRTVRLGALLILEAAKGLLV</sequence>
<gene>
    <name evidence="4" type="ORF">UFOPK3837_00251</name>
</gene>
<organism evidence="4">
    <name type="scientific">freshwater metagenome</name>
    <dbReference type="NCBI Taxonomy" id="449393"/>
    <lineage>
        <taxon>unclassified sequences</taxon>
        <taxon>metagenomes</taxon>
        <taxon>ecological metagenomes</taxon>
    </lineage>
</organism>
<dbReference type="Pfam" id="PF00491">
    <property type="entry name" value="Arginase"/>
    <property type="match status" value="1"/>
</dbReference>
<dbReference type="PIRSF" id="PIRSF036979">
    <property type="entry name" value="Arginase"/>
    <property type="match status" value="1"/>
</dbReference>
<dbReference type="PANTHER" id="PTHR11358">
    <property type="entry name" value="ARGINASE/AGMATINASE"/>
    <property type="match status" value="1"/>
</dbReference>
<keyword evidence="2" id="KW-0378">Hydrolase</keyword>
<reference evidence="4" key="1">
    <citation type="submission" date="2020-05" db="EMBL/GenBank/DDBJ databases">
        <authorList>
            <person name="Chiriac C."/>
            <person name="Salcher M."/>
            <person name="Ghai R."/>
            <person name="Kavagutti S V."/>
        </authorList>
    </citation>
    <scope>NUCLEOTIDE SEQUENCE</scope>
</reference>
<dbReference type="GO" id="GO:0008783">
    <property type="term" value="F:agmatinase activity"/>
    <property type="evidence" value="ECO:0007669"/>
    <property type="project" value="TreeGrafter"/>
</dbReference>
<name>A0A6J7JYQ8_9ZZZZ</name>
<dbReference type="EMBL" id="CAFBNO010000005">
    <property type="protein sequence ID" value="CAB4948157.1"/>
    <property type="molecule type" value="Genomic_DNA"/>
</dbReference>
<accession>A0A6J7JYQ8</accession>
<evidence type="ECO:0000256" key="3">
    <source>
        <dbReference type="SAM" id="MobiDB-lite"/>
    </source>
</evidence>
<dbReference type="Gene3D" id="3.40.800.10">
    <property type="entry name" value="Ureohydrolase domain"/>
    <property type="match status" value="1"/>
</dbReference>
<keyword evidence="1" id="KW-0479">Metal-binding</keyword>
<protein>
    <submittedName>
        <fullName evidence="4">Unannotated protein</fullName>
    </submittedName>
</protein>
<proteinExistence type="predicted"/>
<dbReference type="InterPro" id="IPR023696">
    <property type="entry name" value="Ureohydrolase_dom_sf"/>
</dbReference>
<dbReference type="InterPro" id="IPR006035">
    <property type="entry name" value="Ureohydrolase"/>
</dbReference>
<dbReference type="AlphaFoldDB" id="A0A6J7JYQ8"/>
<dbReference type="PROSITE" id="PS51409">
    <property type="entry name" value="ARGINASE_2"/>
    <property type="match status" value="1"/>
</dbReference>
<dbReference type="GO" id="GO:0033389">
    <property type="term" value="P:putrescine biosynthetic process from arginine, via agmatine"/>
    <property type="evidence" value="ECO:0007669"/>
    <property type="project" value="TreeGrafter"/>
</dbReference>
<dbReference type="SUPFAM" id="SSF52768">
    <property type="entry name" value="Arginase/deacetylase"/>
    <property type="match status" value="1"/>
</dbReference>
<feature type="region of interest" description="Disordered" evidence="3">
    <location>
        <begin position="1"/>
        <end position="23"/>
    </location>
</feature>